<dbReference type="EnsemblMetazoa" id="SCAU007493-RA">
    <property type="protein sequence ID" value="SCAU007493-PA"/>
    <property type="gene ID" value="SCAU007493"/>
</dbReference>
<evidence type="ECO:0000256" key="8">
    <source>
        <dbReference type="ARBA" id="ARBA00023136"/>
    </source>
</evidence>
<evidence type="ECO:0000256" key="9">
    <source>
        <dbReference type="PROSITE-ProRule" id="PRU00282"/>
    </source>
</evidence>
<keyword evidence="8 9" id="KW-0472">Membrane</keyword>
<evidence type="ECO:0000256" key="10">
    <source>
        <dbReference type="RuleBase" id="RU000488"/>
    </source>
</evidence>
<comment type="similarity">
    <text evidence="2 10">Belongs to the mitochondrial carrier (TC 2.A.29) family.</text>
</comment>
<dbReference type="AlphaFoldDB" id="A0A1I8PF68"/>
<evidence type="ECO:0000256" key="1">
    <source>
        <dbReference type="ARBA" id="ARBA00004374"/>
    </source>
</evidence>
<evidence type="ECO:0000256" key="3">
    <source>
        <dbReference type="ARBA" id="ARBA00022692"/>
    </source>
</evidence>
<keyword evidence="7" id="KW-0496">Mitochondrion</keyword>
<protein>
    <submittedName>
        <fullName evidence="11">Uncharacterized protein</fullName>
    </submittedName>
</protein>
<dbReference type="OrthoDB" id="10253709at2759"/>
<dbReference type="PROSITE" id="PS50920">
    <property type="entry name" value="SOLCAR"/>
    <property type="match status" value="1"/>
</dbReference>
<evidence type="ECO:0000256" key="5">
    <source>
        <dbReference type="ARBA" id="ARBA00022787"/>
    </source>
</evidence>
<dbReference type="InterPro" id="IPR018108">
    <property type="entry name" value="MCP_transmembrane"/>
</dbReference>
<keyword evidence="10" id="KW-0813">Transport</keyword>
<keyword evidence="3 9" id="KW-0812">Transmembrane</keyword>
<comment type="subcellular location">
    <subcellularLocation>
        <location evidence="1">Mitochondrion outer membrane</location>
        <topology evidence="1">Multi-pass membrane protein</topology>
    </subcellularLocation>
</comment>
<reference evidence="11" key="1">
    <citation type="submission" date="2020-05" db="UniProtKB">
        <authorList>
            <consortium name="EnsemblMetazoa"/>
        </authorList>
    </citation>
    <scope>IDENTIFICATION</scope>
    <source>
        <strain evidence="11">USDA</strain>
    </source>
</reference>
<proteinExistence type="inferred from homology"/>
<dbReference type="Gene3D" id="1.50.40.10">
    <property type="entry name" value="Mitochondrial carrier domain"/>
    <property type="match status" value="1"/>
</dbReference>
<dbReference type="InterPro" id="IPR023395">
    <property type="entry name" value="MCP_dom_sf"/>
</dbReference>
<dbReference type="STRING" id="35570.A0A1I8PF68"/>
<accession>A0A1I8PF68</accession>
<gene>
    <name evidence="11" type="primary">106094767</name>
</gene>
<evidence type="ECO:0000313" key="12">
    <source>
        <dbReference type="Proteomes" id="UP000095300"/>
    </source>
</evidence>
<evidence type="ECO:0000256" key="4">
    <source>
        <dbReference type="ARBA" id="ARBA00022737"/>
    </source>
</evidence>
<dbReference type="GO" id="GO:0005741">
    <property type="term" value="C:mitochondrial outer membrane"/>
    <property type="evidence" value="ECO:0007669"/>
    <property type="project" value="UniProtKB-SubCell"/>
</dbReference>
<sequence>MPSYIDNEDPQQSKEVAEWIRFGMRLGVSAALHPLEYSKVLIQLGYEPIAAVPGKSLLGKNIMILPNIFQYAGHIRKIDGFYGCYRGLTPKLVGAICSMVFSEKVADRLGLQAIEDAKDDEPLTDEELYYQFKHNLKRDVVLSVSGIIVSHPFHVISVRMMAQFIGRESLYKSILGSIAEIYKHEGISGFFSGLVPKLLCDVACLVLTSSTVFLISKYVVKDKLGRMYTAGFTQFAFSNILYPLNVVSTCMTVSGSRLMAGQPPIMAQYNGWRDCFNDLQSRNELKRGNSLFWRAAGGFSKPMFNNRGFAPMPTIAKYQ</sequence>
<dbReference type="SUPFAM" id="SSF103506">
    <property type="entry name" value="Mitochondrial carrier"/>
    <property type="match status" value="1"/>
</dbReference>
<dbReference type="VEuPathDB" id="VectorBase:SCAU007493"/>
<evidence type="ECO:0000256" key="2">
    <source>
        <dbReference type="ARBA" id="ARBA00006375"/>
    </source>
</evidence>
<organism evidence="11 12">
    <name type="scientific">Stomoxys calcitrans</name>
    <name type="common">Stable fly</name>
    <name type="synonym">Conops calcitrans</name>
    <dbReference type="NCBI Taxonomy" id="35570"/>
    <lineage>
        <taxon>Eukaryota</taxon>
        <taxon>Metazoa</taxon>
        <taxon>Ecdysozoa</taxon>
        <taxon>Arthropoda</taxon>
        <taxon>Hexapoda</taxon>
        <taxon>Insecta</taxon>
        <taxon>Pterygota</taxon>
        <taxon>Neoptera</taxon>
        <taxon>Endopterygota</taxon>
        <taxon>Diptera</taxon>
        <taxon>Brachycera</taxon>
        <taxon>Muscomorpha</taxon>
        <taxon>Muscoidea</taxon>
        <taxon>Muscidae</taxon>
        <taxon>Stomoxys</taxon>
    </lineage>
</organism>
<keyword evidence="4" id="KW-0677">Repeat</keyword>
<evidence type="ECO:0000313" key="11">
    <source>
        <dbReference type="EnsemblMetazoa" id="SCAU007493-PA"/>
    </source>
</evidence>
<dbReference type="PANTHER" id="PTHR10780:SF18">
    <property type="entry name" value="LD43650P"/>
    <property type="match status" value="1"/>
</dbReference>
<evidence type="ECO:0000256" key="6">
    <source>
        <dbReference type="ARBA" id="ARBA00022989"/>
    </source>
</evidence>
<keyword evidence="6" id="KW-1133">Transmembrane helix</keyword>
<evidence type="ECO:0000256" key="7">
    <source>
        <dbReference type="ARBA" id="ARBA00023128"/>
    </source>
</evidence>
<dbReference type="KEGG" id="scac:106094767"/>
<keyword evidence="12" id="KW-1185">Reference proteome</keyword>
<dbReference type="PANTHER" id="PTHR10780">
    <property type="entry name" value="MITOCHONDRIAL CARRIER HOMOLOG"/>
    <property type="match status" value="1"/>
</dbReference>
<dbReference type="Proteomes" id="UP000095300">
    <property type="component" value="Unassembled WGS sequence"/>
</dbReference>
<name>A0A1I8PF68_STOCA</name>
<dbReference type="Pfam" id="PF00153">
    <property type="entry name" value="Mito_carr"/>
    <property type="match status" value="1"/>
</dbReference>
<feature type="repeat" description="Solcar" evidence="9">
    <location>
        <begin position="133"/>
        <end position="218"/>
    </location>
</feature>
<keyword evidence="5" id="KW-1000">Mitochondrion outer membrane</keyword>